<name>A0ABR1LU73_9PEZI</name>
<evidence type="ECO:0000313" key="2">
    <source>
        <dbReference type="Proteomes" id="UP001360953"/>
    </source>
</evidence>
<keyword evidence="2" id="KW-1185">Reference proteome</keyword>
<dbReference type="EMBL" id="JBBPEH010000005">
    <property type="protein sequence ID" value="KAK7538734.1"/>
    <property type="molecule type" value="Genomic_DNA"/>
</dbReference>
<gene>
    <name evidence="1" type="ORF">J3D65DRAFT_602715</name>
</gene>
<reference evidence="1 2" key="1">
    <citation type="submission" date="2024-04" db="EMBL/GenBank/DDBJ databases">
        <title>Phyllosticta paracitricarpa is synonymous to the EU quarantine fungus P. citricarpa based on phylogenomic analyses.</title>
        <authorList>
            <consortium name="Lawrence Berkeley National Laboratory"/>
            <person name="Van ingen-buijs V.A."/>
            <person name="Van westerhoven A.C."/>
            <person name="Haridas S."/>
            <person name="Skiadas P."/>
            <person name="Martin F."/>
            <person name="Groenewald J.Z."/>
            <person name="Crous P.W."/>
            <person name="Seidl M.F."/>
        </authorList>
    </citation>
    <scope>NUCLEOTIDE SEQUENCE [LARGE SCALE GENOMIC DNA]</scope>
    <source>
        <strain evidence="1 2">CPC 17464</strain>
    </source>
</reference>
<sequence>MSDEEFNFNFHHDGNESNELLRETAELFRWRIGPNGEPERRPPNKLDYNTEWQHNARTPLGGLPTQMMMMMGNKLGPVDKRHFLDTANIIRRNKDYIGNPGPTAESEAWFYTRRILRDAYNLAVQLEEAGKTFRDAVACSGCKETHPVEMFTKFELRMSPHFRNCKGRSGRFRVCDHVSLRWDELSARCKAPQRQQDCNDVDHFHEAESLSWTQSMPWSEVEPPGPTPWSLPYYTIVFRSRINLRNDGWHARTIQQWTDLLTGSDRWTCPHLRLTDFIPRLRSRLDSERERNPRNHYDPFAFSGYPPFGEMVEAGDDGVMAYCQHCSSTMRLIQERSRRPSRSVAYIEVERRVVVPSRPNQDSWLRHLEH</sequence>
<dbReference type="RefSeq" id="XP_066656421.1">
    <property type="nucleotide sequence ID" value="XM_066798144.1"/>
</dbReference>
<evidence type="ECO:0000313" key="1">
    <source>
        <dbReference type="EMBL" id="KAK7538734.1"/>
    </source>
</evidence>
<proteinExistence type="predicted"/>
<dbReference type="GeneID" id="92031050"/>
<protein>
    <submittedName>
        <fullName evidence="1">Uncharacterized protein</fullName>
    </submittedName>
</protein>
<comment type="caution">
    <text evidence="1">The sequence shown here is derived from an EMBL/GenBank/DDBJ whole genome shotgun (WGS) entry which is preliminary data.</text>
</comment>
<dbReference type="Proteomes" id="UP001360953">
    <property type="component" value="Unassembled WGS sequence"/>
</dbReference>
<organism evidence="1 2">
    <name type="scientific">Phyllosticta citribraziliensis</name>
    <dbReference type="NCBI Taxonomy" id="989973"/>
    <lineage>
        <taxon>Eukaryota</taxon>
        <taxon>Fungi</taxon>
        <taxon>Dikarya</taxon>
        <taxon>Ascomycota</taxon>
        <taxon>Pezizomycotina</taxon>
        <taxon>Dothideomycetes</taxon>
        <taxon>Dothideomycetes incertae sedis</taxon>
        <taxon>Botryosphaeriales</taxon>
        <taxon>Phyllostictaceae</taxon>
        <taxon>Phyllosticta</taxon>
    </lineage>
</organism>
<accession>A0ABR1LU73</accession>